<keyword evidence="3" id="KW-1185">Reference proteome</keyword>
<feature type="transmembrane region" description="Helical" evidence="1">
    <location>
        <begin position="122"/>
        <end position="142"/>
    </location>
</feature>
<organism evidence="2 3">
    <name type="scientific">Hymenobacter armeniacus</name>
    <dbReference type="NCBI Taxonomy" id="2771358"/>
    <lineage>
        <taxon>Bacteria</taxon>
        <taxon>Pseudomonadati</taxon>
        <taxon>Bacteroidota</taxon>
        <taxon>Cytophagia</taxon>
        <taxon>Cytophagales</taxon>
        <taxon>Hymenobacteraceae</taxon>
        <taxon>Hymenobacter</taxon>
    </lineage>
</organism>
<dbReference type="EMBL" id="JACXAC010000005">
    <property type="protein sequence ID" value="MBD2723651.1"/>
    <property type="molecule type" value="Genomic_DNA"/>
</dbReference>
<evidence type="ECO:0000313" key="3">
    <source>
        <dbReference type="Proteomes" id="UP000606003"/>
    </source>
</evidence>
<evidence type="ECO:0000313" key="2">
    <source>
        <dbReference type="EMBL" id="MBD2723651.1"/>
    </source>
</evidence>
<dbReference type="Proteomes" id="UP000606003">
    <property type="component" value="Unassembled WGS sequence"/>
</dbReference>
<proteinExistence type="predicted"/>
<keyword evidence="1" id="KW-0472">Membrane</keyword>
<reference evidence="2 3" key="1">
    <citation type="submission" date="2020-09" db="EMBL/GenBank/DDBJ databases">
        <authorList>
            <person name="Kim M.K."/>
        </authorList>
    </citation>
    <scope>NUCLEOTIDE SEQUENCE [LARGE SCALE GENOMIC DNA]</scope>
    <source>
        <strain evidence="2 3">BT189</strain>
    </source>
</reference>
<protein>
    <submittedName>
        <fullName evidence="2">Uncharacterized protein</fullName>
    </submittedName>
</protein>
<keyword evidence="1" id="KW-0812">Transmembrane</keyword>
<dbReference type="RefSeq" id="WP_190926566.1">
    <property type="nucleotide sequence ID" value="NZ_JACXAC010000005.1"/>
</dbReference>
<comment type="caution">
    <text evidence="2">The sequence shown here is derived from an EMBL/GenBank/DDBJ whole genome shotgun (WGS) entry which is preliminary data.</text>
</comment>
<accession>A0ABR8JUM1</accession>
<gene>
    <name evidence="2" type="ORF">IC234_16105</name>
</gene>
<name>A0ABR8JUM1_9BACT</name>
<feature type="transmembrane region" description="Helical" evidence="1">
    <location>
        <begin position="90"/>
        <end position="110"/>
    </location>
</feature>
<evidence type="ECO:0000256" key="1">
    <source>
        <dbReference type="SAM" id="Phobius"/>
    </source>
</evidence>
<sequence length="145" mass="15210">MKPLPSLAAGFAGALALTALHETVRRLRPEDAPRMDVLGMRGLRKLLRKADAPQPDRDTLFDLTMAGDILSNGLYYTLVGSGKHALRRGLLLGVAAGVGGVVLPGPMGLGEGPSNRTPQTRAMTVAWYTVGGLVAGAVAQALRKR</sequence>
<keyword evidence="1" id="KW-1133">Transmembrane helix</keyword>